<evidence type="ECO:0000313" key="1">
    <source>
        <dbReference type="EMBL" id="CRK82763.1"/>
    </source>
</evidence>
<accession>A0A0U1NXM8</accession>
<dbReference type="OrthoDB" id="9774911at2"/>
<dbReference type="EMBL" id="CVRB01000003">
    <property type="protein sequence ID" value="CRK82763.1"/>
    <property type="molecule type" value="Genomic_DNA"/>
</dbReference>
<sequence length="413" mass="48257" precursor="true">MKKIIMFILIFILYNHSFSFISAESNNELAAAFIKNNDLWIKIKDKEMRVTNGEYVRFPKWSFDGNWIAYIRGIKEGQTPLYQGELWLYDVKSNTHFKVTSNVNKNFQWAPNRNTLGYQSDKVLKITDVKSLNVHHNIASGIINFSWLPDGSGLLTSSKAGESVFSDILLNKFILKNNNQFQPHHFFTIRVREDDNFYGTSQFKWSYDHCWIAFQIIPTASLSADSNTIGVLSNDGRSFYMVGEMLNYEEWFQWAPGKNFLAYVQGINRISTLNKKLEVKNIHKDTKVLITPKGYVDRDLTWKTDNQIFVSRSAESDLVDVAQRPMPSIYHVNLVTNKQKKITYPSSNEGDFYPISLKNEEKFIWIRTNREQASVLIGDTNGINQRHWIKKIDLGTWYYEHWNWNEVFSLYQP</sequence>
<dbReference type="SUPFAM" id="SSF82171">
    <property type="entry name" value="DPP6 N-terminal domain-like"/>
    <property type="match status" value="1"/>
</dbReference>
<dbReference type="AlphaFoldDB" id="A0A0U1NXM8"/>
<keyword evidence="2" id="KW-1185">Reference proteome</keyword>
<evidence type="ECO:0000313" key="2">
    <source>
        <dbReference type="Proteomes" id="UP000199087"/>
    </source>
</evidence>
<dbReference type="Gene3D" id="2.120.10.30">
    <property type="entry name" value="TolB, C-terminal domain"/>
    <property type="match status" value="1"/>
</dbReference>
<dbReference type="InterPro" id="IPR015943">
    <property type="entry name" value="WD40/YVTN_repeat-like_dom_sf"/>
</dbReference>
<gene>
    <name evidence="1" type="ORF">BN000_02709</name>
</gene>
<dbReference type="STRING" id="1499688.BN000_02709"/>
<protein>
    <submittedName>
        <fullName evidence="1">TolB domain-containing protein</fullName>
    </submittedName>
</protein>
<dbReference type="Proteomes" id="UP000199087">
    <property type="component" value="Unassembled WGS sequence"/>
</dbReference>
<name>A0A0U1NXM8_9BACI</name>
<proteinExistence type="predicted"/>
<dbReference type="RefSeq" id="WP_090635085.1">
    <property type="nucleotide sequence ID" value="NZ_CVRB01000003.1"/>
</dbReference>
<dbReference type="InterPro" id="IPR011042">
    <property type="entry name" value="6-blade_b-propeller_TolB-like"/>
</dbReference>
<dbReference type="Gene3D" id="2.130.10.10">
    <property type="entry name" value="YVTN repeat-like/Quinoprotein amine dehydrogenase"/>
    <property type="match status" value="1"/>
</dbReference>
<reference evidence="2" key="1">
    <citation type="submission" date="2015-05" db="EMBL/GenBank/DDBJ databases">
        <authorList>
            <person name="Urmite Genomes"/>
        </authorList>
    </citation>
    <scope>NUCLEOTIDE SEQUENCE [LARGE SCALE GENOMIC DNA]</scope>
    <source>
        <strain evidence="2">LF1</strain>
    </source>
</reference>
<organism evidence="1 2">
    <name type="scientific">Neobacillus massiliamazoniensis</name>
    <dbReference type="NCBI Taxonomy" id="1499688"/>
    <lineage>
        <taxon>Bacteria</taxon>
        <taxon>Bacillati</taxon>
        <taxon>Bacillota</taxon>
        <taxon>Bacilli</taxon>
        <taxon>Bacillales</taxon>
        <taxon>Bacillaceae</taxon>
        <taxon>Neobacillus</taxon>
    </lineage>
</organism>